<dbReference type="EMBL" id="JAUTXU010000256">
    <property type="protein sequence ID" value="KAK3691824.1"/>
    <property type="molecule type" value="Genomic_DNA"/>
</dbReference>
<gene>
    <name evidence="1" type="ORF">LTR37_018423</name>
</gene>
<evidence type="ECO:0000313" key="2">
    <source>
        <dbReference type="Proteomes" id="UP001281147"/>
    </source>
</evidence>
<name>A0ACC3MI77_9PEZI</name>
<evidence type="ECO:0000313" key="1">
    <source>
        <dbReference type="EMBL" id="KAK3691824.1"/>
    </source>
</evidence>
<keyword evidence="2" id="KW-1185">Reference proteome</keyword>
<protein>
    <submittedName>
        <fullName evidence="1">Uncharacterized protein</fullName>
    </submittedName>
</protein>
<reference evidence="1" key="1">
    <citation type="submission" date="2023-07" db="EMBL/GenBank/DDBJ databases">
        <title>Black Yeasts Isolated from many extreme environments.</title>
        <authorList>
            <person name="Coleine C."/>
            <person name="Stajich J.E."/>
            <person name="Selbmann L."/>
        </authorList>
    </citation>
    <scope>NUCLEOTIDE SEQUENCE</scope>
    <source>
        <strain evidence="1">CCFEE 5714</strain>
    </source>
</reference>
<sequence>MQNSTNTSTDQATGEHRGSANIQKKKRKLEPSDEVHDLANALKKVRCHENPPRDSWEMLEEMAWNEKTGLLYGEWKFE</sequence>
<proteinExistence type="predicted"/>
<organism evidence="1 2">
    <name type="scientific">Vermiconidia calcicola</name>
    <dbReference type="NCBI Taxonomy" id="1690605"/>
    <lineage>
        <taxon>Eukaryota</taxon>
        <taxon>Fungi</taxon>
        <taxon>Dikarya</taxon>
        <taxon>Ascomycota</taxon>
        <taxon>Pezizomycotina</taxon>
        <taxon>Dothideomycetes</taxon>
        <taxon>Dothideomycetidae</taxon>
        <taxon>Mycosphaerellales</taxon>
        <taxon>Extremaceae</taxon>
        <taxon>Vermiconidia</taxon>
    </lineage>
</organism>
<comment type="caution">
    <text evidence="1">The sequence shown here is derived from an EMBL/GenBank/DDBJ whole genome shotgun (WGS) entry which is preliminary data.</text>
</comment>
<accession>A0ACC3MI77</accession>
<dbReference type="Proteomes" id="UP001281147">
    <property type="component" value="Unassembled WGS sequence"/>
</dbReference>